<dbReference type="AlphaFoldDB" id="H1DIZ4"/>
<keyword evidence="1" id="KW-1133">Transmembrane helix</keyword>
<proteinExistence type="predicted"/>
<gene>
    <name evidence="2" type="ORF">HMPREF9449_02373</name>
</gene>
<sequence>MAKQTKKFKIGNKNTTKQVSLTFYYRNVISYLLLEELFDGRYHVYDEVEKSIFRLIPQYFYFNATAWDFGQVYLFLYKMNFIEIKNDKEKNNLLMRLTEDGKIALKTQIFENMASSCFFNYNTVKISRNSLYISLIAILLTLITSVVTLNISNKPHSINQKQIDELRLELQSIKNAIVQKGN</sequence>
<dbReference type="EMBL" id="ADMC01000025">
    <property type="protein sequence ID" value="EHP46756.1"/>
    <property type="molecule type" value="Genomic_DNA"/>
</dbReference>
<dbReference type="STRING" id="742817.HMPREF9449_02373"/>
<keyword evidence="1" id="KW-0812">Transmembrane</keyword>
<keyword evidence="1" id="KW-0472">Membrane</keyword>
<dbReference type="GeneID" id="98069913"/>
<keyword evidence="3" id="KW-1185">Reference proteome</keyword>
<feature type="transmembrane region" description="Helical" evidence="1">
    <location>
        <begin position="131"/>
        <end position="151"/>
    </location>
</feature>
<protein>
    <submittedName>
        <fullName evidence="2">Uncharacterized protein</fullName>
    </submittedName>
</protein>
<evidence type="ECO:0000313" key="2">
    <source>
        <dbReference type="EMBL" id="EHP46756.1"/>
    </source>
</evidence>
<dbReference type="Proteomes" id="UP000004892">
    <property type="component" value="Unassembled WGS sequence"/>
</dbReference>
<organism evidence="2 3">
    <name type="scientific">Odoribacter laneus YIT 12061</name>
    <dbReference type="NCBI Taxonomy" id="742817"/>
    <lineage>
        <taxon>Bacteria</taxon>
        <taxon>Pseudomonadati</taxon>
        <taxon>Bacteroidota</taxon>
        <taxon>Bacteroidia</taxon>
        <taxon>Bacteroidales</taxon>
        <taxon>Odoribacteraceae</taxon>
        <taxon>Odoribacter</taxon>
    </lineage>
</organism>
<reference evidence="2 3" key="1">
    <citation type="submission" date="2012-01" db="EMBL/GenBank/DDBJ databases">
        <title>The Genome Sequence of Odoribacter laneus YIT 12061.</title>
        <authorList>
            <consortium name="The Broad Institute Genome Sequencing Platform"/>
            <person name="Earl A."/>
            <person name="Ward D."/>
            <person name="Feldgarden M."/>
            <person name="Gevers D."/>
            <person name="Morotomi M."/>
            <person name="Young S.K."/>
            <person name="Zeng Q."/>
            <person name="Gargeya S."/>
            <person name="Fitzgerald M."/>
            <person name="Haas B."/>
            <person name="Abouelleil A."/>
            <person name="Alvarado L."/>
            <person name="Arachchi H.M."/>
            <person name="Berlin A."/>
            <person name="Chapman S.B."/>
            <person name="Gearin G."/>
            <person name="Goldberg J."/>
            <person name="Griggs A."/>
            <person name="Gujja S."/>
            <person name="Hansen M."/>
            <person name="Heiman D."/>
            <person name="Howarth C."/>
            <person name="Larimer J."/>
            <person name="Lui A."/>
            <person name="MacDonald P.J.P."/>
            <person name="McCowen C."/>
            <person name="Montmayeur A."/>
            <person name="Murphy C."/>
            <person name="Neiman D."/>
            <person name="Pearson M."/>
            <person name="Priest M."/>
            <person name="Roberts A."/>
            <person name="Saif S."/>
            <person name="Shea T."/>
            <person name="Sisk P."/>
            <person name="Stolte C."/>
            <person name="Sykes S."/>
            <person name="Wortman J."/>
            <person name="Nusbaum C."/>
            <person name="Birren B."/>
        </authorList>
    </citation>
    <scope>NUCLEOTIDE SEQUENCE [LARGE SCALE GENOMIC DNA]</scope>
    <source>
        <strain evidence="2 3">YIT 12061</strain>
    </source>
</reference>
<name>H1DIZ4_9BACT</name>
<dbReference type="HOGENOM" id="CLU_1480606_0_0_10"/>
<evidence type="ECO:0000313" key="3">
    <source>
        <dbReference type="Proteomes" id="UP000004892"/>
    </source>
</evidence>
<evidence type="ECO:0000256" key="1">
    <source>
        <dbReference type="SAM" id="Phobius"/>
    </source>
</evidence>
<accession>H1DIZ4</accession>
<comment type="caution">
    <text evidence="2">The sequence shown here is derived from an EMBL/GenBank/DDBJ whole genome shotgun (WGS) entry which is preliminary data.</text>
</comment>
<dbReference type="PATRIC" id="fig|742817.3.peg.2540"/>
<dbReference type="RefSeq" id="WP_009137519.1">
    <property type="nucleotide sequence ID" value="NZ_JH594596.1"/>
</dbReference>